<dbReference type="GO" id="GO:0015087">
    <property type="term" value="F:cobalt ion transmembrane transporter activity"/>
    <property type="evidence" value="ECO:0007669"/>
    <property type="project" value="TreeGrafter"/>
</dbReference>
<dbReference type="EMBL" id="JABBWD010000047">
    <property type="protein sequence ID" value="KAG1773583.1"/>
    <property type="molecule type" value="Genomic_DNA"/>
</dbReference>
<dbReference type="GO" id="GO:0000287">
    <property type="term" value="F:magnesium ion binding"/>
    <property type="evidence" value="ECO:0007669"/>
    <property type="project" value="TreeGrafter"/>
</dbReference>
<dbReference type="GO" id="GO:0015095">
    <property type="term" value="F:magnesium ion transmembrane transporter activity"/>
    <property type="evidence" value="ECO:0007669"/>
    <property type="project" value="TreeGrafter"/>
</dbReference>
<dbReference type="SUPFAM" id="SSF144083">
    <property type="entry name" value="Magnesium transport protein CorA, transmembrane region"/>
    <property type="match status" value="1"/>
</dbReference>
<keyword evidence="4 5" id="KW-0472">Membrane</keyword>
<keyword evidence="2 5" id="KW-0812">Transmembrane</keyword>
<dbReference type="AlphaFoldDB" id="A0A9P6ZNJ0"/>
<organism evidence="6 7">
    <name type="scientific">Suillus placidus</name>
    <dbReference type="NCBI Taxonomy" id="48579"/>
    <lineage>
        <taxon>Eukaryota</taxon>
        <taxon>Fungi</taxon>
        <taxon>Dikarya</taxon>
        <taxon>Basidiomycota</taxon>
        <taxon>Agaricomycotina</taxon>
        <taxon>Agaricomycetes</taxon>
        <taxon>Agaricomycetidae</taxon>
        <taxon>Boletales</taxon>
        <taxon>Suillineae</taxon>
        <taxon>Suillaceae</taxon>
        <taxon>Suillus</taxon>
    </lineage>
</organism>
<dbReference type="PANTHER" id="PTHR46494:SF1">
    <property type="entry name" value="CORA FAMILY METAL ION TRANSPORTER (EUROFUNG)"/>
    <property type="match status" value="1"/>
</dbReference>
<comment type="subcellular location">
    <subcellularLocation>
        <location evidence="1">Cell membrane</location>
        <topology evidence="1">Multi-pass membrane protein</topology>
    </subcellularLocation>
</comment>
<dbReference type="GO" id="GO:0050897">
    <property type="term" value="F:cobalt ion binding"/>
    <property type="evidence" value="ECO:0007669"/>
    <property type="project" value="TreeGrafter"/>
</dbReference>
<accession>A0A9P6ZNJ0</accession>
<dbReference type="InterPro" id="IPR045863">
    <property type="entry name" value="CorA_TM1_TM2"/>
</dbReference>
<evidence type="ECO:0000256" key="1">
    <source>
        <dbReference type="ARBA" id="ARBA00004651"/>
    </source>
</evidence>
<feature type="transmembrane region" description="Helical" evidence="5">
    <location>
        <begin position="416"/>
        <end position="437"/>
    </location>
</feature>
<dbReference type="InterPro" id="IPR002523">
    <property type="entry name" value="MgTranspt_CorA/ZnTranspt_ZntB"/>
</dbReference>
<evidence type="ECO:0000313" key="6">
    <source>
        <dbReference type="EMBL" id="KAG1773583.1"/>
    </source>
</evidence>
<feature type="transmembrane region" description="Helical" evidence="5">
    <location>
        <begin position="384"/>
        <end position="404"/>
    </location>
</feature>
<proteinExistence type="predicted"/>
<sequence length="514" mass="58799">MSSSNTASTALDMQKCSIPVPVYRHAAPSGPWPWVDFNTDLSSSEPPFRNGEHEWRGYPQELFGNWSPIPVKRSEMLTQCARTVKPCVVYGIDLADDGQFKTREPGLHRTEVPEEKIDEFWSKLQDEVRKNVRVRALFVDNLSESVLKVLGTKYNIEPFFFTSSTNWIPSRYQEDVRHGVGDHITVILPFIRTAGKNQKTHSSSSDLKPIEKKNTIDVMAPLHLHGEHVLLIDLLAVHMIREKNCSTIVTYHPALPDRTTAERLHQVMERAGGSVYWNKIFVASEDPTFFFLAILWYALYAWDESFEVLYSRIKDLGYYSRADERECENLLSEIERLHKRCSMFMRRLKNATDLAFATVNIEDSRQTHDLTKATLRDSAAMKQISYLTMVFLPASLTASVFGMNVQEINPGTLETITRYVWVTLSLTVATTWIVIALQPYSTIHKSGASMWRRAVWPVIFLPDKIMEYFKSFWMKDKKTSAQENDIPLGRTHGRGHSSTSKFDDAMLEEDAIGG</sequence>
<evidence type="ECO:0000256" key="3">
    <source>
        <dbReference type="ARBA" id="ARBA00022989"/>
    </source>
</evidence>
<gene>
    <name evidence="6" type="ORF">EV702DRAFT_1270309</name>
</gene>
<dbReference type="Proteomes" id="UP000714275">
    <property type="component" value="Unassembled WGS sequence"/>
</dbReference>
<evidence type="ECO:0000256" key="5">
    <source>
        <dbReference type="SAM" id="Phobius"/>
    </source>
</evidence>
<name>A0A9P6ZNJ0_9AGAM</name>
<keyword evidence="3 5" id="KW-1133">Transmembrane helix</keyword>
<dbReference type="PANTHER" id="PTHR46494">
    <property type="entry name" value="CORA FAMILY METAL ION TRANSPORTER (EUROFUNG)"/>
    <property type="match status" value="1"/>
</dbReference>
<keyword evidence="7" id="KW-1185">Reference proteome</keyword>
<dbReference type="OrthoDB" id="3231000at2759"/>
<reference evidence="6" key="1">
    <citation type="journal article" date="2020" name="New Phytol.">
        <title>Comparative genomics reveals dynamic genome evolution in host specialist ectomycorrhizal fungi.</title>
        <authorList>
            <person name="Lofgren L.A."/>
            <person name="Nguyen N.H."/>
            <person name="Vilgalys R."/>
            <person name="Ruytinx J."/>
            <person name="Liao H.L."/>
            <person name="Branco S."/>
            <person name="Kuo A."/>
            <person name="LaButti K."/>
            <person name="Lipzen A."/>
            <person name="Andreopoulos W."/>
            <person name="Pangilinan J."/>
            <person name="Riley R."/>
            <person name="Hundley H."/>
            <person name="Na H."/>
            <person name="Barry K."/>
            <person name="Grigoriev I.V."/>
            <person name="Stajich J.E."/>
            <person name="Kennedy P.G."/>
        </authorList>
    </citation>
    <scope>NUCLEOTIDE SEQUENCE</scope>
    <source>
        <strain evidence="6">DOB743</strain>
    </source>
</reference>
<evidence type="ECO:0000313" key="7">
    <source>
        <dbReference type="Proteomes" id="UP000714275"/>
    </source>
</evidence>
<evidence type="ECO:0000256" key="4">
    <source>
        <dbReference type="ARBA" id="ARBA00023136"/>
    </source>
</evidence>
<dbReference type="GO" id="GO:0005886">
    <property type="term" value="C:plasma membrane"/>
    <property type="evidence" value="ECO:0007669"/>
    <property type="project" value="UniProtKB-SubCell"/>
</dbReference>
<dbReference type="Gene3D" id="1.20.58.340">
    <property type="entry name" value="Magnesium transport protein CorA, transmembrane region"/>
    <property type="match status" value="1"/>
</dbReference>
<dbReference type="Pfam" id="PF01544">
    <property type="entry name" value="CorA"/>
    <property type="match status" value="1"/>
</dbReference>
<evidence type="ECO:0000256" key="2">
    <source>
        <dbReference type="ARBA" id="ARBA00022692"/>
    </source>
</evidence>
<comment type="caution">
    <text evidence="6">The sequence shown here is derived from an EMBL/GenBank/DDBJ whole genome shotgun (WGS) entry which is preliminary data.</text>
</comment>
<protein>
    <submittedName>
        <fullName evidence="6">Uncharacterized protein</fullName>
    </submittedName>
</protein>